<evidence type="ECO:0000256" key="2">
    <source>
        <dbReference type="ARBA" id="ARBA00005995"/>
    </source>
</evidence>
<dbReference type="InterPro" id="IPR002937">
    <property type="entry name" value="Amino_oxidase"/>
</dbReference>
<protein>
    <recommendedName>
        <fullName evidence="3">monoamine oxidase</fullName>
        <ecNumber evidence="3">1.4.3.4</ecNumber>
    </recommendedName>
</protein>
<sequence>MDKFKGIFNDAGDLFDTIKDKIATPNKADSDTDSHNLSDAIKKITFSDMASVASSADTQVTDASTHTVTDVLVIGAGLAGLATAYRLLQKNRDLKINVIEASDRVGGRLLTKQVRTAESGKDLFDLGGEWLSRKQKRIMDLVVELGLETYEQDYAGFKMLIPAEGAPVSFEGYNYPIGMIGRYDLNSFIARLEILRDLVPLEDPTKCEDALEWDATT</sequence>
<proteinExistence type="inferred from homology"/>
<accession>A0A2G8KCU8</accession>
<dbReference type="Proteomes" id="UP000230750">
    <property type="component" value="Unassembled WGS sequence"/>
</dbReference>
<comment type="caution">
    <text evidence="6">The sequence shown here is derived from an EMBL/GenBank/DDBJ whole genome shotgun (WGS) entry which is preliminary data.</text>
</comment>
<comment type="similarity">
    <text evidence="2">Belongs to the flavin monoamine oxidase family.</text>
</comment>
<dbReference type="STRING" id="307972.A0A2G8KCU8"/>
<comment type="subcellular location">
    <subcellularLocation>
        <location evidence="1">Mitochondrion outer membrane</location>
        <topology evidence="1">Single-pass type IV membrane protein</topology>
        <orientation evidence="1">Cytoplasmic side</orientation>
    </subcellularLocation>
</comment>
<dbReference type="EMBL" id="MRZV01000686">
    <property type="protein sequence ID" value="PIK45779.1"/>
    <property type="molecule type" value="Genomic_DNA"/>
</dbReference>
<evidence type="ECO:0000256" key="3">
    <source>
        <dbReference type="ARBA" id="ARBA00012804"/>
    </source>
</evidence>
<evidence type="ECO:0000256" key="4">
    <source>
        <dbReference type="ARBA" id="ARBA00048448"/>
    </source>
</evidence>
<comment type="catalytic activity">
    <reaction evidence="4">
        <text>a secondary aliphatic amine + O2 + H2O = a primary amine + an aldehyde + H2O2</text>
        <dbReference type="Rhea" id="RHEA:26414"/>
        <dbReference type="ChEBI" id="CHEBI:15377"/>
        <dbReference type="ChEBI" id="CHEBI:15379"/>
        <dbReference type="ChEBI" id="CHEBI:16240"/>
        <dbReference type="ChEBI" id="CHEBI:17478"/>
        <dbReference type="ChEBI" id="CHEBI:58855"/>
        <dbReference type="ChEBI" id="CHEBI:65296"/>
        <dbReference type="EC" id="1.4.3.4"/>
    </reaction>
</comment>
<reference evidence="6 7" key="1">
    <citation type="journal article" date="2017" name="PLoS Biol.">
        <title>The sea cucumber genome provides insights into morphological evolution and visceral regeneration.</title>
        <authorList>
            <person name="Zhang X."/>
            <person name="Sun L."/>
            <person name="Yuan J."/>
            <person name="Sun Y."/>
            <person name="Gao Y."/>
            <person name="Zhang L."/>
            <person name="Li S."/>
            <person name="Dai H."/>
            <person name="Hamel J.F."/>
            <person name="Liu C."/>
            <person name="Yu Y."/>
            <person name="Liu S."/>
            <person name="Lin W."/>
            <person name="Guo K."/>
            <person name="Jin S."/>
            <person name="Xu P."/>
            <person name="Storey K.B."/>
            <person name="Huan P."/>
            <person name="Zhang T."/>
            <person name="Zhou Y."/>
            <person name="Zhang J."/>
            <person name="Lin C."/>
            <person name="Li X."/>
            <person name="Xing L."/>
            <person name="Huo D."/>
            <person name="Sun M."/>
            <person name="Wang L."/>
            <person name="Mercier A."/>
            <person name="Li F."/>
            <person name="Yang H."/>
            <person name="Xiang J."/>
        </authorList>
    </citation>
    <scope>NUCLEOTIDE SEQUENCE [LARGE SCALE GENOMIC DNA]</scope>
    <source>
        <strain evidence="6">Shaxun</strain>
        <tissue evidence="6">Muscle</tissue>
    </source>
</reference>
<dbReference type="PANTHER" id="PTHR43563">
    <property type="entry name" value="AMINE OXIDASE"/>
    <property type="match status" value="1"/>
</dbReference>
<evidence type="ECO:0000256" key="1">
    <source>
        <dbReference type="ARBA" id="ARBA00004362"/>
    </source>
</evidence>
<dbReference type="OrthoDB" id="7777654at2759"/>
<dbReference type="AlphaFoldDB" id="A0A2G8KCU8"/>
<dbReference type="PANTHER" id="PTHR43563:SF14">
    <property type="entry name" value="AMINE OXIDASE"/>
    <property type="match status" value="1"/>
</dbReference>
<evidence type="ECO:0000313" key="6">
    <source>
        <dbReference type="EMBL" id="PIK45779.1"/>
    </source>
</evidence>
<dbReference type="SUPFAM" id="SSF51905">
    <property type="entry name" value="FAD/NAD(P)-binding domain"/>
    <property type="match status" value="1"/>
</dbReference>
<organism evidence="6 7">
    <name type="scientific">Stichopus japonicus</name>
    <name type="common">Sea cucumber</name>
    <dbReference type="NCBI Taxonomy" id="307972"/>
    <lineage>
        <taxon>Eukaryota</taxon>
        <taxon>Metazoa</taxon>
        <taxon>Echinodermata</taxon>
        <taxon>Eleutherozoa</taxon>
        <taxon>Echinozoa</taxon>
        <taxon>Holothuroidea</taxon>
        <taxon>Aspidochirotacea</taxon>
        <taxon>Aspidochirotida</taxon>
        <taxon>Stichopodidae</taxon>
        <taxon>Apostichopus</taxon>
    </lineage>
</organism>
<feature type="domain" description="Amine oxidase" evidence="5">
    <location>
        <begin position="78"/>
        <end position="152"/>
    </location>
</feature>
<dbReference type="GO" id="GO:0005741">
    <property type="term" value="C:mitochondrial outer membrane"/>
    <property type="evidence" value="ECO:0007669"/>
    <property type="project" value="UniProtKB-SubCell"/>
</dbReference>
<dbReference type="InterPro" id="IPR036188">
    <property type="entry name" value="FAD/NAD-bd_sf"/>
</dbReference>
<dbReference type="EC" id="1.4.3.4" evidence="3"/>
<name>A0A2G8KCU8_STIJA</name>
<keyword evidence="7" id="KW-1185">Reference proteome</keyword>
<evidence type="ECO:0000313" key="7">
    <source>
        <dbReference type="Proteomes" id="UP000230750"/>
    </source>
</evidence>
<dbReference type="GO" id="GO:0097621">
    <property type="term" value="F:monoamine oxidase activity"/>
    <property type="evidence" value="ECO:0007669"/>
    <property type="project" value="UniProtKB-EC"/>
</dbReference>
<dbReference type="Gene3D" id="3.50.50.60">
    <property type="entry name" value="FAD/NAD(P)-binding domain"/>
    <property type="match status" value="1"/>
</dbReference>
<dbReference type="InterPro" id="IPR050703">
    <property type="entry name" value="Flavin_MAO"/>
</dbReference>
<evidence type="ECO:0000259" key="5">
    <source>
        <dbReference type="Pfam" id="PF01593"/>
    </source>
</evidence>
<dbReference type="Pfam" id="PF01593">
    <property type="entry name" value="Amino_oxidase"/>
    <property type="match status" value="1"/>
</dbReference>
<gene>
    <name evidence="6" type="ORF">BSL78_17351</name>
</gene>